<dbReference type="EMBL" id="CADEAL010001180">
    <property type="protein sequence ID" value="CAB1429863.1"/>
    <property type="molecule type" value="Genomic_DNA"/>
</dbReference>
<sequence>MSLVNLLCVGLLHEAPSVCQRNQRTVPTSPMGVVLGGSVSKEYGLAAYIEESDSCFTQLNLAEHPRQSQSQLMAIFSSGLSLFPLARKLWWSADGVRRVQLDTTWQDVAALSLGSYYGERNAARLSTRPSTMLKKHWASD</sequence>
<proteinExistence type="predicted"/>
<evidence type="ECO:0000313" key="2">
    <source>
        <dbReference type="EMBL" id="CAB1429863.1"/>
    </source>
</evidence>
<reference evidence="2" key="1">
    <citation type="submission" date="2020-03" db="EMBL/GenBank/DDBJ databases">
        <authorList>
            <person name="Weist P."/>
        </authorList>
    </citation>
    <scope>NUCLEOTIDE SEQUENCE</scope>
</reference>
<evidence type="ECO:0000313" key="3">
    <source>
        <dbReference type="Proteomes" id="UP001153269"/>
    </source>
</evidence>
<keyword evidence="3" id="KW-1185">Reference proteome</keyword>
<feature type="chain" id="PRO_5040189821" evidence="1">
    <location>
        <begin position="20"/>
        <end position="140"/>
    </location>
</feature>
<name>A0A9N7UDK0_PLEPL</name>
<gene>
    <name evidence="2" type="ORF">PLEPLA_LOCUS17843</name>
</gene>
<organism evidence="2 3">
    <name type="scientific">Pleuronectes platessa</name>
    <name type="common">European plaice</name>
    <dbReference type="NCBI Taxonomy" id="8262"/>
    <lineage>
        <taxon>Eukaryota</taxon>
        <taxon>Metazoa</taxon>
        <taxon>Chordata</taxon>
        <taxon>Craniata</taxon>
        <taxon>Vertebrata</taxon>
        <taxon>Euteleostomi</taxon>
        <taxon>Actinopterygii</taxon>
        <taxon>Neopterygii</taxon>
        <taxon>Teleostei</taxon>
        <taxon>Neoteleostei</taxon>
        <taxon>Acanthomorphata</taxon>
        <taxon>Carangaria</taxon>
        <taxon>Pleuronectiformes</taxon>
        <taxon>Pleuronectoidei</taxon>
        <taxon>Pleuronectidae</taxon>
        <taxon>Pleuronectes</taxon>
    </lineage>
</organism>
<dbReference type="AlphaFoldDB" id="A0A9N7UDK0"/>
<dbReference type="Proteomes" id="UP001153269">
    <property type="component" value="Unassembled WGS sequence"/>
</dbReference>
<keyword evidence="1" id="KW-0732">Signal</keyword>
<feature type="signal peptide" evidence="1">
    <location>
        <begin position="1"/>
        <end position="19"/>
    </location>
</feature>
<protein>
    <submittedName>
        <fullName evidence="2">Uncharacterized protein</fullName>
    </submittedName>
</protein>
<comment type="caution">
    <text evidence="2">The sequence shown here is derived from an EMBL/GenBank/DDBJ whole genome shotgun (WGS) entry which is preliminary data.</text>
</comment>
<evidence type="ECO:0000256" key="1">
    <source>
        <dbReference type="SAM" id="SignalP"/>
    </source>
</evidence>
<accession>A0A9N7UDK0</accession>